<dbReference type="AlphaFoldDB" id="A0A6A1WR17"/>
<name>A0A6A1WR17_9ROSI</name>
<evidence type="ECO:0000313" key="3">
    <source>
        <dbReference type="Proteomes" id="UP000516437"/>
    </source>
</evidence>
<dbReference type="Proteomes" id="UP000516437">
    <property type="component" value="Chromosome 1"/>
</dbReference>
<evidence type="ECO:0000313" key="2">
    <source>
        <dbReference type="EMBL" id="KAB1225210.1"/>
    </source>
</evidence>
<accession>A0A6A1WR17</accession>
<organism evidence="2 3">
    <name type="scientific">Morella rubra</name>
    <name type="common">Chinese bayberry</name>
    <dbReference type="NCBI Taxonomy" id="262757"/>
    <lineage>
        <taxon>Eukaryota</taxon>
        <taxon>Viridiplantae</taxon>
        <taxon>Streptophyta</taxon>
        <taxon>Embryophyta</taxon>
        <taxon>Tracheophyta</taxon>
        <taxon>Spermatophyta</taxon>
        <taxon>Magnoliopsida</taxon>
        <taxon>eudicotyledons</taxon>
        <taxon>Gunneridae</taxon>
        <taxon>Pentapetalae</taxon>
        <taxon>rosids</taxon>
        <taxon>fabids</taxon>
        <taxon>Fagales</taxon>
        <taxon>Myricaceae</taxon>
        <taxon>Morella</taxon>
    </lineage>
</organism>
<proteinExistence type="predicted"/>
<keyword evidence="3" id="KW-1185">Reference proteome</keyword>
<dbReference type="Pfam" id="PF03140">
    <property type="entry name" value="DUF247"/>
    <property type="match status" value="1"/>
</dbReference>
<keyword evidence="1" id="KW-0472">Membrane</keyword>
<feature type="transmembrane region" description="Helical" evidence="1">
    <location>
        <begin position="443"/>
        <end position="464"/>
    </location>
</feature>
<evidence type="ECO:0000256" key="1">
    <source>
        <dbReference type="SAM" id="Phobius"/>
    </source>
</evidence>
<keyword evidence="1" id="KW-0812">Transmembrane</keyword>
<dbReference type="InterPro" id="IPR004158">
    <property type="entry name" value="DUF247_pln"/>
</dbReference>
<dbReference type="OrthoDB" id="591587at2759"/>
<reference evidence="2 3" key="1">
    <citation type="journal article" date="2019" name="Plant Biotechnol. J.">
        <title>The red bayberry genome and genetic basis of sex determination.</title>
        <authorList>
            <person name="Jia H.M."/>
            <person name="Jia H.J."/>
            <person name="Cai Q.L."/>
            <person name="Wang Y."/>
            <person name="Zhao H.B."/>
            <person name="Yang W.F."/>
            <person name="Wang G.Y."/>
            <person name="Li Y.H."/>
            <person name="Zhan D.L."/>
            <person name="Shen Y.T."/>
            <person name="Niu Q.F."/>
            <person name="Chang L."/>
            <person name="Qiu J."/>
            <person name="Zhao L."/>
            <person name="Xie H.B."/>
            <person name="Fu W.Y."/>
            <person name="Jin J."/>
            <person name="Li X.W."/>
            <person name="Jiao Y."/>
            <person name="Zhou C.C."/>
            <person name="Tu T."/>
            <person name="Chai C.Y."/>
            <person name="Gao J.L."/>
            <person name="Fan L.J."/>
            <person name="van de Weg E."/>
            <person name="Wang J.Y."/>
            <person name="Gao Z.S."/>
        </authorList>
    </citation>
    <scope>NUCLEOTIDE SEQUENCE [LARGE SCALE GENOMIC DNA]</scope>
    <source>
        <tissue evidence="2">Leaves</tissue>
    </source>
</reference>
<keyword evidence="1" id="KW-1133">Transmembrane helix</keyword>
<comment type="caution">
    <text evidence="2">The sequence shown here is derived from an EMBL/GenBank/DDBJ whole genome shotgun (WGS) entry which is preliminary data.</text>
</comment>
<protein>
    <submittedName>
        <fullName evidence="2">Uncharacterized protein</fullName>
    </submittedName>
</protein>
<sequence>MEVSPIANDSAAIQPNDQWAIDIPSKHCCIYRVPTKLRKINEEAYTPQVVAIGPFHYKTDKNEKKEPAYPKEYEQMEKQKKRYLDFFCNRTGTKKEDITTFIRSRKEKIRHWYSEEFEMINDEEFVEMVKLDAIFIIELFWRSHKWTRNLSNDGYPNPEIPYHLSVNPCRKNITKEDLMLLENQLPYFILEGLYSDFVYKVLEERGYDVPTFLQLTCEFFFEDPKIPDAVKQRGKGIAHFTDLLRTYYCHEMPPIGELETMYNATALSEAGLKFNRSKHEKPYVQFHHPEILGRLPCLNCSAISACLPCFKCVPYLELMQPRLELSHFLVEIGTEVLYRNLMALEQCHYPFETRICNYIRILDNLIVSGKDVDLLVDRKVIANGLGGSEAASKLINTLCDQIVPCDQSDKDSGDGLSKKLNDYYENPWNRTMATMTNTYFSNFWRGTATIVGIIILLFAFWNFLRPFVM</sequence>
<dbReference type="EMBL" id="RXIC02000019">
    <property type="protein sequence ID" value="KAB1225210.1"/>
    <property type="molecule type" value="Genomic_DNA"/>
</dbReference>
<dbReference type="PANTHER" id="PTHR31170">
    <property type="entry name" value="BNAC04G53230D PROTEIN"/>
    <property type="match status" value="1"/>
</dbReference>
<dbReference type="PANTHER" id="PTHR31170:SF9">
    <property type="entry name" value="PROTEIN, PUTATIVE (DUF247)-RELATED"/>
    <property type="match status" value="1"/>
</dbReference>
<gene>
    <name evidence="2" type="ORF">CJ030_MR1G025757</name>
</gene>